<dbReference type="Proteomes" id="UP000674179">
    <property type="component" value="Chromosome 29"/>
</dbReference>
<dbReference type="OrthoDB" id="267710at2759"/>
<dbReference type="KEGG" id="lenr:94171411"/>
<feature type="compositionally biased region" description="Low complexity" evidence="1">
    <location>
        <begin position="742"/>
        <end position="759"/>
    </location>
</feature>
<feature type="compositionally biased region" description="Polar residues" evidence="1">
    <location>
        <begin position="1700"/>
        <end position="1717"/>
    </location>
</feature>
<feature type="compositionally biased region" description="Basic and acidic residues" evidence="1">
    <location>
        <begin position="54"/>
        <end position="72"/>
    </location>
</feature>
<feature type="region of interest" description="Disordered" evidence="1">
    <location>
        <begin position="1587"/>
        <end position="1742"/>
    </location>
</feature>
<keyword evidence="3" id="KW-1185">Reference proteome</keyword>
<name>A0A836KF99_LEIEN</name>
<feature type="compositionally biased region" description="Polar residues" evidence="1">
    <location>
        <begin position="1661"/>
        <end position="1682"/>
    </location>
</feature>
<feature type="region of interest" description="Disordered" evidence="1">
    <location>
        <begin position="155"/>
        <end position="179"/>
    </location>
</feature>
<feature type="compositionally biased region" description="Low complexity" evidence="1">
    <location>
        <begin position="1334"/>
        <end position="1348"/>
    </location>
</feature>
<feature type="region of interest" description="Disordered" evidence="1">
    <location>
        <begin position="729"/>
        <end position="809"/>
    </location>
</feature>
<evidence type="ECO:0000256" key="1">
    <source>
        <dbReference type="SAM" id="MobiDB-lite"/>
    </source>
</evidence>
<feature type="compositionally biased region" description="Polar residues" evidence="1">
    <location>
        <begin position="1520"/>
        <end position="1541"/>
    </location>
</feature>
<evidence type="ECO:0000313" key="2">
    <source>
        <dbReference type="EMBL" id="KAG5474079.1"/>
    </source>
</evidence>
<feature type="region of interest" description="Disordered" evidence="1">
    <location>
        <begin position="1144"/>
        <end position="1164"/>
    </location>
</feature>
<gene>
    <name evidence="2" type="ORF">CUR178_04190</name>
</gene>
<feature type="region of interest" description="Disordered" evidence="1">
    <location>
        <begin position="594"/>
        <end position="614"/>
    </location>
</feature>
<feature type="compositionally biased region" description="Polar residues" evidence="1">
    <location>
        <begin position="764"/>
        <end position="776"/>
    </location>
</feature>
<feature type="region of interest" description="Disordered" evidence="1">
    <location>
        <begin position="1780"/>
        <end position="1821"/>
    </location>
</feature>
<dbReference type="EMBL" id="JAFHKP010000029">
    <property type="protein sequence ID" value="KAG5474079.1"/>
    <property type="molecule type" value="Genomic_DNA"/>
</dbReference>
<dbReference type="GeneID" id="94171411"/>
<comment type="caution">
    <text evidence="2">The sequence shown here is derived from an EMBL/GenBank/DDBJ whole genome shotgun (WGS) entry which is preliminary data.</text>
</comment>
<feature type="region of interest" description="Disordered" evidence="1">
    <location>
        <begin position="528"/>
        <end position="563"/>
    </location>
</feature>
<feature type="region of interest" description="Disordered" evidence="1">
    <location>
        <begin position="1332"/>
        <end position="1357"/>
    </location>
</feature>
<feature type="compositionally biased region" description="Basic and acidic residues" evidence="1">
    <location>
        <begin position="168"/>
        <end position="179"/>
    </location>
</feature>
<sequence>MPSTYAHEPNLCALEVITRYVSALQRSELQSCAALFANTHDGLRDHSFCSHTRVHGEREPVHPPSSARERPPSTRRATTMRRNGWPVAERPASVFEASPLPPHLSRNVARLESSAFLTSAEMVEGDVRAEECAAGWRSGLRSINMRHGKACYTPSAQSRAHGGFGSSQEERGSIKGRTDARVTHPPCFYTCGPSRNASLASARGVLDSSTAVYRQQRQRPPQPPSWLPSEAAETTPGPNSHPLRLDVSADISRKSSRARESQHFAFSLNVSTADETPRISRATRIFAADRLYKARGSNLEQASSRGNSSNPSLQRKPGLREQNGGSRLARWIMQQEAGVPAASPIAKPVLTCTSASSVSSSRSPPSVTVAMARHARSVASCDTEALSSSVQSAGAYSLPQDSRASVSSCSSCFMSCVERSDRHSTGGATTMRCRSYKHDARTRVDASDGTKAPSHTAPAVAVAATAGHLAHGTKQHLSDALHGSSPPPRDPLQKEAARLRLPSSVAALPHLSSSLQQVGSGAHSIHISTVCPTHTTPPRLEHTPRNPAKSRLASAASSPWRQRHVTDRATSGFDEGLVWASLNRVQCATGAALETSSSAGRASPQPDTSTSAGLERYTLPVESVPLRSTSVVAFAANEASLAPFTGCSLRPSFPSAAAAVVNDRAREVLACPWQRQTRAHESANARHRDACEVSVASPRVRTLASAHVATSPKADSSLAEAATMLPDVLSGPAGASTRASRRQCSPQSSLLSSSLESSPVMDVQPTSDLPQRSLSLHRTCGAGPASEKHEDALPAPPARTENSPRSLPRRGVSLLQGATKVLNTAEKTALSLMSAVTGTCDAARPVQSAAEVERRAPGNRAGRLEQGEDILSHAVGRRYVALWSEAINTAGEPLTGVSEMQGNVAREKFACTSSDTSDSFSRESSGEQQDLQQHPQQQLRHRYLAYVSPVRAPGASPLNQVVVGATTARCGQAGVPLSTPLTVFSTKPSPPLAHREHRRRREGCLDDGYPSAQSPANDARPEARRGHDRSGSGCPHCSEATLKQEREEAARVEATAVTAEVPGQPWLPPSMPSLAEAKGGKRDITNESIAAAAHWSRCDPPSLADSPLVTVSYPVTRDGAVRLKSPALSHAGVALLRKRDECSGSHLSGGGEFHDRDSGSEGFDCDSPRISTEAHLPRRHRGGNGPVADNTVTPALTLSHTQLESLNIVASDFDWVSDDYAAQPRPYCAADGEGPLTVPSPVPSPVDIAKFGSSPALAAGAVCVISLRSGGVLESETFATPRLDCGADATEDSNHIDSLRQTRHADSSPSHLALPLCTLSNLEPPRQRSIRVLGSSPASSTGSPSMDSFVSLEHTPPSQSITNAAEMEGSVTECDAPVTSSFFACDHSGDAALAAAAAARKAATMCDVDVASDVRATEGPAPWADKQVEAIDREDDNDLPCSPGEGLSSPGLRRSDPPSRTTQPAVRVPGDISAETADAIPLTSSATKSVAAASSRTSRLGSDLHSNLVFNMARCTPTSHAARTATNGRTVSTNRASSTNRGTREELDRSNGGRVGERLDDVPTLGDRYAPYPAPVLDADGFDVYSSVSSASAPPPPPGPLRESPPRPHQQRMTFLLTSSSTRLSDAEGTVTALQSKASGQETEGSRAEAGEEAQRGMAPESNSSLLSTHAASPARATSQLSRGRCSDERQKERHKADVSLQTSHLQPRQRWQQSKQVQDDGDSRPRTPHRALSSGFSAGGSYPCGGSVNLKPYCTNGSHGGGIMDNGDEGEPVAVIDTGGGAGEGRDEPIALAPSSVQSSEGSRGSSASTRSAAGEACGVRPSSLSYPSIGATVPTTATKTPGCRRPALRQRMRTSMLVVLSKRSTKSEANRLWLANGVHRSRASSFSDGDSVATAREAGSCLRRQQATAWAEDNDACAAEVNDFGIEDEEDGGYCSYGYESDSIQV</sequence>
<dbReference type="RefSeq" id="XP_067691272.1">
    <property type="nucleotide sequence ID" value="XM_067835901.1"/>
</dbReference>
<feature type="region of interest" description="Disordered" evidence="1">
    <location>
        <begin position="469"/>
        <end position="493"/>
    </location>
</feature>
<feature type="region of interest" description="Disordered" evidence="1">
    <location>
        <begin position="212"/>
        <end position="245"/>
    </location>
</feature>
<feature type="compositionally biased region" description="Basic and acidic residues" evidence="1">
    <location>
        <begin position="1685"/>
        <end position="1698"/>
    </location>
</feature>
<feature type="region of interest" description="Disordered" evidence="1">
    <location>
        <begin position="54"/>
        <end position="85"/>
    </location>
</feature>
<evidence type="ECO:0000313" key="3">
    <source>
        <dbReference type="Proteomes" id="UP000674179"/>
    </source>
</evidence>
<feature type="compositionally biased region" description="Polar residues" evidence="1">
    <location>
        <begin position="1632"/>
        <end position="1643"/>
    </location>
</feature>
<organism evidence="2 3">
    <name type="scientific">Leishmania enriettii</name>
    <dbReference type="NCBI Taxonomy" id="5663"/>
    <lineage>
        <taxon>Eukaryota</taxon>
        <taxon>Discoba</taxon>
        <taxon>Euglenozoa</taxon>
        <taxon>Kinetoplastea</taxon>
        <taxon>Metakinetoplastina</taxon>
        <taxon>Trypanosomatida</taxon>
        <taxon>Trypanosomatidae</taxon>
        <taxon>Leishmaniinae</taxon>
        <taxon>Leishmania</taxon>
    </lineage>
</organism>
<feature type="compositionally biased region" description="Polar residues" evidence="1">
    <location>
        <begin position="298"/>
        <end position="313"/>
    </location>
</feature>
<feature type="compositionally biased region" description="Low complexity" evidence="1">
    <location>
        <begin position="1796"/>
        <end position="1818"/>
    </location>
</feature>
<feature type="compositionally biased region" description="Polar residues" evidence="1">
    <location>
        <begin position="594"/>
        <end position="612"/>
    </location>
</feature>
<accession>A0A836KF99</accession>
<feature type="region of interest" description="Disordered" evidence="1">
    <location>
        <begin position="1520"/>
        <end position="1566"/>
    </location>
</feature>
<feature type="compositionally biased region" description="Low complexity" evidence="1">
    <location>
        <begin position="926"/>
        <end position="938"/>
    </location>
</feature>
<proteinExistence type="predicted"/>
<feature type="compositionally biased region" description="Basic and acidic residues" evidence="1">
    <location>
        <begin position="1542"/>
        <end position="1561"/>
    </location>
</feature>
<feature type="region of interest" description="Disordered" evidence="1">
    <location>
        <begin position="1432"/>
        <end position="1471"/>
    </location>
</feature>
<feature type="compositionally biased region" description="Basic and acidic residues" evidence="1">
    <location>
        <begin position="1019"/>
        <end position="1030"/>
    </location>
</feature>
<feature type="region of interest" description="Disordered" evidence="1">
    <location>
        <begin position="981"/>
        <end position="1037"/>
    </location>
</feature>
<feature type="compositionally biased region" description="Low complexity" evidence="1">
    <location>
        <begin position="1614"/>
        <end position="1624"/>
    </location>
</feature>
<protein>
    <submittedName>
        <fullName evidence="2">Uncharacterized protein</fullName>
    </submittedName>
</protein>
<feature type="compositionally biased region" description="Basic and acidic residues" evidence="1">
    <location>
        <begin position="1644"/>
        <end position="1655"/>
    </location>
</feature>
<feature type="region of interest" description="Disordered" evidence="1">
    <location>
        <begin position="911"/>
        <end position="938"/>
    </location>
</feature>
<reference evidence="2 3" key="1">
    <citation type="submission" date="2021-02" db="EMBL/GenBank/DDBJ databases">
        <title>Leishmania (Mundinia) enrietti genome sequencing and assembly.</title>
        <authorList>
            <person name="Almutairi H."/>
            <person name="Gatherer D."/>
        </authorList>
    </citation>
    <scope>NUCLEOTIDE SEQUENCE [LARGE SCALE GENOMIC DNA]</scope>
    <source>
        <strain evidence="2">CUR178</strain>
    </source>
</reference>
<feature type="region of interest" description="Disordered" evidence="1">
    <location>
        <begin position="297"/>
        <end position="322"/>
    </location>
</feature>